<dbReference type="InterPro" id="IPR018450">
    <property type="entry name" value="Romo1/Mgr2"/>
</dbReference>
<comment type="caution">
    <text evidence="2">The sequence shown here is derived from an EMBL/GenBank/DDBJ whole genome shotgun (WGS) entry which is preliminary data.</text>
</comment>
<name>A0A1R2C809_9CILI</name>
<dbReference type="SMART" id="SM01378">
    <property type="entry name" value="Romo1"/>
    <property type="match status" value="1"/>
</dbReference>
<keyword evidence="1" id="KW-0812">Transmembrane</keyword>
<keyword evidence="1" id="KW-0472">Membrane</keyword>
<protein>
    <submittedName>
        <fullName evidence="2">Uncharacterized protein</fullName>
    </submittedName>
</protein>
<keyword evidence="3" id="KW-1185">Reference proteome</keyword>
<reference evidence="2 3" key="1">
    <citation type="submission" date="2016-11" db="EMBL/GenBank/DDBJ databases">
        <title>The macronuclear genome of Stentor coeruleus: a giant cell with tiny introns.</title>
        <authorList>
            <person name="Slabodnick M."/>
            <person name="Ruby J.G."/>
            <person name="Reiff S.B."/>
            <person name="Swart E.C."/>
            <person name="Gosai S."/>
            <person name="Prabakaran S."/>
            <person name="Witkowska E."/>
            <person name="Larue G.E."/>
            <person name="Fisher S."/>
            <person name="Freeman R.M."/>
            <person name="Gunawardena J."/>
            <person name="Chu W."/>
            <person name="Stover N.A."/>
            <person name="Gregory B.D."/>
            <person name="Nowacki M."/>
            <person name="Derisi J."/>
            <person name="Roy S.W."/>
            <person name="Marshall W.F."/>
            <person name="Sood P."/>
        </authorList>
    </citation>
    <scope>NUCLEOTIDE SEQUENCE [LARGE SCALE GENOMIC DNA]</scope>
    <source>
        <strain evidence="2">WM001</strain>
    </source>
</reference>
<dbReference type="Proteomes" id="UP000187209">
    <property type="component" value="Unassembled WGS sequence"/>
</dbReference>
<organism evidence="2 3">
    <name type="scientific">Stentor coeruleus</name>
    <dbReference type="NCBI Taxonomy" id="5963"/>
    <lineage>
        <taxon>Eukaryota</taxon>
        <taxon>Sar</taxon>
        <taxon>Alveolata</taxon>
        <taxon>Ciliophora</taxon>
        <taxon>Postciliodesmatophora</taxon>
        <taxon>Heterotrichea</taxon>
        <taxon>Heterotrichida</taxon>
        <taxon>Stentoridae</taxon>
        <taxon>Stentor</taxon>
    </lineage>
</organism>
<evidence type="ECO:0000313" key="3">
    <source>
        <dbReference type="Proteomes" id="UP000187209"/>
    </source>
</evidence>
<dbReference type="AlphaFoldDB" id="A0A1R2C809"/>
<dbReference type="EMBL" id="MPUH01000247">
    <property type="protein sequence ID" value="OMJ85100.1"/>
    <property type="molecule type" value="Genomic_DNA"/>
</dbReference>
<gene>
    <name evidence="2" type="ORF">SteCoe_13623</name>
</gene>
<accession>A0A1R2C809</accession>
<dbReference type="OrthoDB" id="299867at2759"/>
<evidence type="ECO:0000313" key="2">
    <source>
        <dbReference type="EMBL" id="OMJ85100.1"/>
    </source>
</evidence>
<evidence type="ECO:0000256" key="1">
    <source>
        <dbReference type="SAM" id="Phobius"/>
    </source>
</evidence>
<dbReference type="Pfam" id="PF10247">
    <property type="entry name" value="Romo1"/>
    <property type="match status" value="1"/>
</dbReference>
<feature type="transmembrane region" description="Helical" evidence="1">
    <location>
        <begin position="93"/>
        <end position="116"/>
    </location>
</feature>
<sequence>MSDKDQAKTFSELLEAQVQSSKTSDDIYDLKNFGEGKRESRLTIKWNRIKKVLFGESGVSGKFVQGMMMGATVGGVAGTLFGLASYLQHRRLIYVPIIAMSMAISFGFFMGVGTVIRTDDTPFFVGSAYMIGGKIFITDPEWQEKYKVRA</sequence>
<keyword evidence="1" id="KW-1133">Transmembrane helix</keyword>
<feature type="transmembrane region" description="Helical" evidence="1">
    <location>
        <begin position="63"/>
        <end position="86"/>
    </location>
</feature>
<proteinExistence type="predicted"/>